<evidence type="ECO:0000313" key="6">
    <source>
        <dbReference type="Proteomes" id="UP000766986"/>
    </source>
</evidence>
<name>A0A921HWY6_9BACT</name>
<proteinExistence type="predicted"/>
<protein>
    <submittedName>
        <fullName evidence="3">Bifunctional oligoribonuclease/PAP phosphatase NrnA</fullName>
    </submittedName>
</protein>
<sequence>MLSKVIAQANIDHFAKWLDRAERMVIVTHVSPDGDAIGSSLGLWHFLNSQDKTANIIVPNAFPDFLKWMPGNKDILQYDRYKEFANQLIAEADVICCLDFNALSRIDAMAEAVRNSSARKILIDHHLHPEDFCSIVISHPEISSTSELIFRLICRMGYFSDITKEAAECIYTGMMTDTGGFTYNSNNREIYFIISELLSKGIDKDAIYRKVFNTYSESRLRLMGHVLTQMKVYPEYHAALISLTGKEQKQFNYIRGDSEGFVNIPLSIKNVIFSCFLREDTEKPMIKVSLRSVGKFPCNQLAAEFFGGGGHLNASGGEYYGTMEEALKVFEQALEKYKPLLNAKG</sequence>
<evidence type="ECO:0000313" key="4">
    <source>
        <dbReference type="EMBL" id="MBM6735760.1"/>
    </source>
</evidence>
<reference evidence="4 6" key="3">
    <citation type="journal article" date="2021" name="Sci. Rep.">
        <title>The distribution of antibiotic resistance genes in chicken gut microbiota commensals.</title>
        <authorList>
            <person name="Juricova H."/>
            <person name="Matiasovicova J."/>
            <person name="Kubasova T."/>
            <person name="Cejkova D."/>
            <person name="Rychlik I."/>
        </authorList>
    </citation>
    <scope>NUCLEOTIDE SEQUENCE [LARGE SCALE GENOMIC DNA]</scope>
    <source>
        <strain evidence="4 6">An772</strain>
    </source>
</reference>
<gene>
    <name evidence="4" type="ORF">H7U35_11105</name>
    <name evidence="3" type="ORF">K8W02_03315</name>
</gene>
<dbReference type="SUPFAM" id="SSF64182">
    <property type="entry name" value="DHH phosphoesterases"/>
    <property type="match status" value="1"/>
</dbReference>
<dbReference type="Proteomes" id="UP000717835">
    <property type="component" value="Unassembled WGS sequence"/>
</dbReference>
<dbReference type="Pfam" id="PF02272">
    <property type="entry name" value="DHHA1"/>
    <property type="match status" value="1"/>
</dbReference>
<reference evidence="4" key="1">
    <citation type="submission" date="2020-08" db="EMBL/GenBank/DDBJ databases">
        <authorList>
            <person name="Cejkova D."/>
            <person name="Kubasova T."/>
            <person name="Jahodarova E."/>
            <person name="Rychlik I."/>
        </authorList>
    </citation>
    <scope>NUCLEOTIDE SEQUENCE</scope>
    <source>
        <strain evidence="4">An772</strain>
    </source>
</reference>
<evidence type="ECO:0000259" key="1">
    <source>
        <dbReference type="Pfam" id="PF01368"/>
    </source>
</evidence>
<dbReference type="Pfam" id="PF01368">
    <property type="entry name" value="DHH"/>
    <property type="match status" value="1"/>
</dbReference>
<dbReference type="InterPro" id="IPR051319">
    <property type="entry name" value="Oligoribo/pAp-PDE_c-di-AMP_PDE"/>
</dbReference>
<dbReference type="PANTHER" id="PTHR47618">
    <property type="entry name" value="BIFUNCTIONAL OLIGORIBONUCLEASE AND PAP PHOSPHATASE NRNA"/>
    <property type="match status" value="1"/>
</dbReference>
<dbReference type="InterPro" id="IPR001667">
    <property type="entry name" value="DDH_dom"/>
</dbReference>
<accession>A0A921HWY6</accession>
<evidence type="ECO:0000259" key="2">
    <source>
        <dbReference type="Pfam" id="PF02272"/>
    </source>
</evidence>
<dbReference type="EMBL" id="DYVX01000028">
    <property type="protein sequence ID" value="HJF91401.1"/>
    <property type="molecule type" value="Genomic_DNA"/>
</dbReference>
<reference evidence="3" key="2">
    <citation type="journal article" date="2021" name="PeerJ">
        <title>Extensive microbial diversity within the chicken gut microbiome revealed by metagenomics and culture.</title>
        <authorList>
            <person name="Gilroy R."/>
            <person name="Ravi A."/>
            <person name="Getino M."/>
            <person name="Pursley I."/>
            <person name="Horton D.L."/>
            <person name="Alikhan N.F."/>
            <person name="Baker D."/>
            <person name="Gharbi K."/>
            <person name="Hall N."/>
            <person name="Watson M."/>
            <person name="Adriaenssens E.M."/>
            <person name="Foster-Nyarko E."/>
            <person name="Jarju S."/>
            <person name="Secka A."/>
            <person name="Antonio M."/>
            <person name="Oren A."/>
            <person name="Chaudhuri R.R."/>
            <person name="La Ragione R."/>
            <person name="Hildebrand F."/>
            <person name="Pallen M.J."/>
        </authorList>
    </citation>
    <scope>NUCLEOTIDE SEQUENCE</scope>
    <source>
        <strain evidence="3">CHK55-1828</strain>
    </source>
</reference>
<dbReference type="AlphaFoldDB" id="A0A921HWY6"/>
<dbReference type="InterPro" id="IPR003156">
    <property type="entry name" value="DHHA1_dom"/>
</dbReference>
<dbReference type="PANTHER" id="PTHR47618:SF1">
    <property type="entry name" value="BIFUNCTIONAL OLIGORIBONUCLEASE AND PAP PHOSPHATASE NRNA"/>
    <property type="match status" value="1"/>
</dbReference>
<dbReference type="Gene3D" id="3.10.310.30">
    <property type="match status" value="1"/>
</dbReference>
<comment type="caution">
    <text evidence="3">The sequence shown here is derived from an EMBL/GenBank/DDBJ whole genome shotgun (WGS) entry which is preliminary data.</text>
</comment>
<feature type="domain" description="DHHA1" evidence="2">
    <location>
        <begin position="250"/>
        <end position="335"/>
    </location>
</feature>
<feature type="domain" description="DDH" evidence="1">
    <location>
        <begin position="24"/>
        <end position="174"/>
    </location>
</feature>
<dbReference type="EMBL" id="JACLYZ010000026">
    <property type="protein sequence ID" value="MBM6735760.1"/>
    <property type="molecule type" value="Genomic_DNA"/>
</dbReference>
<organism evidence="3 5">
    <name type="scientific">Mediterranea massiliensis</name>
    <dbReference type="NCBI Taxonomy" id="1841865"/>
    <lineage>
        <taxon>Bacteria</taxon>
        <taxon>Pseudomonadati</taxon>
        <taxon>Bacteroidota</taxon>
        <taxon>Bacteroidia</taxon>
        <taxon>Bacteroidales</taxon>
        <taxon>Bacteroidaceae</taxon>
        <taxon>Mediterranea</taxon>
    </lineage>
</organism>
<evidence type="ECO:0000313" key="3">
    <source>
        <dbReference type="EMBL" id="HJF91401.1"/>
    </source>
</evidence>
<dbReference type="RefSeq" id="WP_205095957.1">
    <property type="nucleotide sequence ID" value="NZ_CAWVFH010000002.1"/>
</dbReference>
<reference evidence="3" key="4">
    <citation type="submission" date="2021-09" db="EMBL/GenBank/DDBJ databases">
        <authorList>
            <person name="Gilroy R."/>
        </authorList>
    </citation>
    <scope>NUCLEOTIDE SEQUENCE</scope>
    <source>
        <strain evidence="3">CHK55-1828</strain>
    </source>
</reference>
<evidence type="ECO:0000313" key="5">
    <source>
        <dbReference type="Proteomes" id="UP000717835"/>
    </source>
</evidence>
<dbReference type="Gene3D" id="3.90.1640.10">
    <property type="entry name" value="inorganic pyrophosphatase (n-terminal core)"/>
    <property type="match status" value="1"/>
</dbReference>
<dbReference type="InterPro" id="IPR038763">
    <property type="entry name" value="DHH_sf"/>
</dbReference>
<dbReference type="Proteomes" id="UP000766986">
    <property type="component" value="Unassembled WGS sequence"/>
</dbReference>
<dbReference type="GO" id="GO:0003676">
    <property type="term" value="F:nucleic acid binding"/>
    <property type="evidence" value="ECO:0007669"/>
    <property type="project" value="InterPro"/>
</dbReference>
<keyword evidence="6" id="KW-1185">Reference proteome</keyword>